<evidence type="ECO:0000313" key="12">
    <source>
        <dbReference type="EMBL" id="CCH66695.1"/>
    </source>
</evidence>
<evidence type="ECO:0000256" key="1">
    <source>
        <dbReference type="ARBA" id="ARBA00008023"/>
    </source>
</evidence>
<keyword evidence="5 10" id="KW-0378">Hydrolase</keyword>
<evidence type="ECO:0000256" key="7">
    <source>
        <dbReference type="ARBA" id="ARBA00023080"/>
    </source>
</evidence>
<dbReference type="NCBIfam" id="TIGR00042">
    <property type="entry name" value="RdgB/HAM1 family non-canonical purine NTP pyrophosphatase"/>
    <property type="match status" value="1"/>
</dbReference>
<feature type="active site" description="Proton acceptor" evidence="10">
    <location>
        <position position="67"/>
    </location>
</feature>
<keyword evidence="6 10" id="KW-0460">Magnesium</keyword>
<feature type="binding site" evidence="10">
    <location>
        <begin position="8"/>
        <end position="13"/>
    </location>
    <ligand>
        <name>substrate</name>
    </ligand>
</feature>
<keyword evidence="13" id="KW-1185">Reference proteome</keyword>
<comment type="catalytic activity">
    <reaction evidence="9 10">
        <text>XTP + H2O = XMP + diphosphate + H(+)</text>
        <dbReference type="Rhea" id="RHEA:28610"/>
        <dbReference type="ChEBI" id="CHEBI:15377"/>
        <dbReference type="ChEBI" id="CHEBI:15378"/>
        <dbReference type="ChEBI" id="CHEBI:33019"/>
        <dbReference type="ChEBI" id="CHEBI:57464"/>
        <dbReference type="ChEBI" id="CHEBI:61314"/>
        <dbReference type="EC" id="3.6.1.66"/>
    </reaction>
</comment>
<evidence type="ECO:0000256" key="6">
    <source>
        <dbReference type="ARBA" id="ARBA00022842"/>
    </source>
</evidence>
<dbReference type="PANTHER" id="PTHR11067">
    <property type="entry name" value="INOSINE TRIPHOSPHATE PYROPHOSPHATASE/HAM1 PROTEIN"/>
    <property type="match status" value="1"/>
</dbReference>
<dbReference type="RefSeq" id="WP_008232466.1">
    <property type="nucleotide sequence ID" value="NZ_CAIY01000027.1"/>
</dbReference>
<dbReference type="InterPro" id="IPR029001">
    <property type="entry name" value="ITPase-like_fam"/>
</dbReference>
<dbReference type="HAMAP" id="MF_01405">
    <property type="entry name" value="Non_canon_purine_NTPase"/>
    <property type="match status" value="1"/>
</dbReference>
<dbReference type="EMBL" id="CAIY01000027">
    <property type="protein sequence ID" value="CCH66695.1"/>
    <property type="molecule type" value="Genomic_DNA"/>
</dbReference>
<evidence type="ECO:0000256" key="4">
    <source>
        <dbReference type="ARBA" id="ARBA00022741"/>
    </source>
</evidence>
<name>M1X2E7_9NOST</name>
<dbReference type="InterPro" id="IPR002637">
    <property type="entry name" value="RdgB/HAM1"/>
</dbReference>
<feature type="binding site" evidence="10">
    <location>
        <begin position="146"/>
        <end position="149"/>
    </location>
    <ligand>
        <name>substrate</name>
    </ligand>
</feature>
<evidence type="ECO:0000256" key="10">
    <source>
        <dbReference type="HAMAP-Rule" id="MF_01405"/>
    </source>
</evidence>
<comment type="caution">
    <text evidence="12">The sequence shown here is derived from an EMBL/GenBank/DDBJ whole genome shotgun (WGS) entry which is preliminary data.</text>
</comment>
<dbReference type="CDD" id="cd00515">
    <property type="entry name" value="HAM1"/>
    <property type="match status" value="1"/>
</dbReference>
<dbReference type="GO" id="GO:0036222">
    <property type="term" value="F:XTP diphosphatase activity"/>
    <property type="evidence" value="ECO:0007669"/>
    <property type="project" value="UniProtKB-UniRule"/>
</dbReference>
<comment type="catalytic activity">
    <reaction evidence="8 10">
        <text>dITP + H2O = dIMP + diphosphate + H(+)</text>
        <dbReference type="Rhea" id="RHEA:28342"/>
        <dbReference type="ChEBI" id="CHEBI:15377"/>
        <dbReference type="ChEBI" id="CHEBI:15378"/>
        <dbReference type="ChEBI" id="CHEBI:33019"/>
        <dbReference type="ChEBI" id="CHEBI:61194"/>
        <dbReference type="ChEBI" id="CHEBI:61382"/>
        <dbReference type="EC" id="3.6.1.66"/>
    </reaction>
</comment>
<keyword evidence="7 10" id="KW-0546">Nucleotide metabolism</keyword>
<dbReference type="GO" id="GO:0000166">
    <property type="term" value="F:nucleotide binding"/>
    <property type="evidence" value="ECO:0007669"/>
    <property type="project" value="UniProtKB-KW"/>
</dbReference>
<dbReference type="AlphaFoldDB" id="M1X2E7"/>
<dbReference type="GO" id="GO:0009117">
    <property type="term" value="P:nucleotide metabolic process"/>
    <property type="evidence" value="ECO:0007669"/>
    <property type="project" value="UniProtKB-KW"/>
</dbReference>
<comment type="cofactor">
    <cofactor evidence="10">
        <name>Mg(2+)</name>
        <dbReference type="ChEBI" id="CHEBI:18420"/>
    </cofactor>
    <text evidence="10">Binds 1 Mg(2+) ion per subunit.</text>
</comment>
<dbReference type="EC" id="3.6.1.66" evidence="10"/>
<evidence type="ECO:0000256" key="2">
    <source>
        <dbReference type="ARBA" id="ARBA00011738"/>
    </source>
</evidence>
<dbReference type="GO" id="GO:0035870">
    <property type="term" value="F:dITP diphosphatase activity"/>
    <property type="evidence" value="ECO:0007669"/>
    <property type="project" value="UniProtKB-UniRule"/>
</dbReference>
<feature type="binding site" evidence="10">
    <location>
        <position position="169"/>
    </location>
    <ligand>
        <name>substrate</name>
    </ligand>
</feature>
<comment type="catalytic activity">
    <reaction evidence="10">
        <text>ITP + H2O = IMP + diphosphate + H(+)</text>
        <dbReference type="Rhea" id="RHEA:29399"/>
        <dbReference type="ChEBI" id="CHEBI:15377"/>
        <dbReference type="ChEBI" id="CHEBI:15378"/>
        <dbReference type="ChEBI" id="CHEBI:33019"/>
        <dbReference type="ChEBI" id="CHEBI:58053"/>
        <dbReference type="ChEBI" id="CHEBI:61402"/>
        <dbReference type="EC" id="3.6.1.66"/>
    </reaction>
</comment>
<dbReference type="Gene3D" id="3.90.950.10">
    <property type="match status" value="1"/>
</dbReference>
<dbReference type="InterPro" id="IPR020922">
    <property type="entry name" value="dITP/XTP_pyrophosphatase"/>
</dbReference>
<feature type="binding site" evidence="10">
    <location>
        <begin position="174"/>
        <end position="175"/>
    </location>
    <ligand>
        <name>substrate</name>
    </ligand>
</feature>
<comment type="subunit">
    <text evidence="2 10">Homodimer.</text>
</comment>
<evidence type="ECO:0000256" key="3">
    <source>
        <dbReference type="ARBA" id="ARBA00022723"/>
    </source>
</evidence>
<evidence type="ECO:0000313" key="13">
    <source>
        <dbReference type="Proteomes" id="UP000053051"/>
    </source>
</evidence>
<evidence type="ECO:0000256" key="8">
    <source>
        <dbReference type="ARBA" id="ARBA00051875"/>
    </source>
</evidence>
<comment type="function">
    <text evidence="10">Pyrophosphatase that catalyzes the hydrolysis of nucleoside triphosphates to their monophosphate derivatives, with a high preference for the non-canonical purine nucleotides XTP (xanthosine triphosphate), dITP (deoxyinosine triphosphate) and ITP. Seems to function as a house-cleaning enzyme that removes non-canonical purine nucleotides from the nucleotide pool, thus preventing their incorporation into DNA/RNA and avoiding chromosomal lesions.</text>
</comment>
<gene>
    <name evidence="12" type="ORF">RINTHH_5400</name>
</gene>
<protein>
    <recommendedName>
        <fullName evidence="10">dITP/XTP pyrophosphatase</fullName>
        <ecNumber evidence="10">3.6.1.66</ecNumber>
    </recommendedName>
    <alternativeName>
        <fullName evidence="10">Non-canonical purine NTP pyrophosphatase</fullName>
    </alternativeName>
    <alternativeName>
        <fullName evidence="10">Non-standard purine NTP pyrophosphatase</fullName>
    </alternativeName>
    <alternativeName>
        <fullName evidence="10">Nucleoside-triphosphate diphosphatase</fullName>
    </alternativeName>
    <alternativeName>
        <fullName evidence="10">Nucleoside-triphosphate pyrophosphatase</fullName>
        <shortName evidence="10">NTPase</shortName>
    </alternativeName>
</protein>
<evidence type="ECO:0000256" key="5">
    <source>
        <dbReference type="ARBA" id="ARBA00022801"/>
    </source>
</evidence>
<dbReference type="FunFam" id="3.90.950.10:FF:000001">
    <property type="entry name" value="dITP/XTP pyrophosphatase"/>
    <property type="match status" value="1"/>
</dbReference>
<dbReference type="PANTHER" id="PTHR11067:SF9">
    <property type="entry name" value="INOSINE TRIPHOSPHATE PYROPHOSPHATASE"/>
    <property type="match status" value="1"/>
</dbReference>
<sequence>MTVLVVATSNSRKFKEIQAYLDDPRWELIPKPLGIEIEETGNTFMANAQLKASQVALSMGEWAIADDSGLVVDALNGLPGIYSARYAETDSARIERLLGELENQTNRQAQFVCTIALARPDGVIALKSEGFCSGEILHRPSGKGGFGYDPIFYIPEKLLTFAEMSPELKRVTSHRGKAFTALLPQLNKLNVYNESRQ</sequence>
<dbReference type="GO" id="GO:0017111">
    <property type="term" value="F:ribonucleoside triphosphate phosphatase activity"/>
    <property type="evidence" value="ECO:0007669"/>
    <property type="project" value="InterPro"/>
</dbReference>
<reference evidence="13" key="2">
    <citation type="submission" date="2016-01" db="EMBL/GenBank/DDBJ databases">
        <title>Diatom-associated endosymboitic cyanobacterium lacks core nitrogen metabolism enzymes.</title>
        <authorList>
            <person name="Hilton J.A."/>
            <person name="Foster R.A."/>
            <person name="Tripp H.J."/>
            <person name="Carter B.J."/>
            <person name="Zehr J.P."/>
            <person name="Villareal T.A."/>
        </authorList>
    </citation>
    <scope>NUCLEOTIDE SEQUENCE [LARGE SCALE GENOMIC DNA]</scope>
    <source>
        <strain evidence="13">HH01</strain>
    </source>
</reference>
<evidence type="ECO:0000256" key="11">
    <source>
        <dbReference type="RuleBase" id="RU003781"/>
    </source>
</evidence>
<keyword evidence="4 10" id="KW-0547">Nucleotide-binding</keyword>
<keyword evidence="3 10" id="KW-0479">Metal-binding</keyword>
<dbReference type="Pfam" id="PF01725">
    <property type="entry name" value="Ham1p_like"/>
    <property type="match status" value="1"/>
</dbReference>
<comment type="similarity">
    <text evidence="1 10 11">Belongs to the HAM1 NTPase family.</text>
</comment>
<feature type="binding site" evidence="10">
    <location>
        <position position="38"/>
    </location>
    <ligand>
        <name>Mg(2+)</name>
        <dbReference type="ChEBI" id="CHEBI:18420"/>
    </ligand>
</feature>
<dbReference type="GO" id="GO:0046872">
    <property type="term" value="F:metal ion binding"/>
    <property type="evidence" value="ECO:0007669"/>
    <property type="project" value="UniProtKB-KW"/>
</dbReference>
<reference evidence="12 13" key="1">
    <citation type="submission" date="2012-05" db="EMBL/GenBank/DDBJ databases">
        <authorList>
            <person name="Hilton J."/>
        </authorList>
    </citation>
    <scope>NUCLEOTIDE SEQUENCE [LARGE SCALE GENOMIC DNA]</scope>
    <source>
        <strain evidence="12 13">HH01</strain>
    </source>
</reference>
<dbReference type="SUPFAM" id="SSF52972">
    <property type="entry name" value="ITPase-like"/>
    <property type="match status" value="1"/>
</dbReference>
<dbReference type="GO" id="GO:0009146">
    <property type="term" value="P:purine nucleoside triphosphate catabolic process"/>
    <property type="evidence" value="ECO:0007669"/>
    <property type="project" value="UniProtKB-UniRule"/>
</dbReference>
<feature type="binding site" evidence="10">
    <location>
        <position position="67"/>
    </location>
    <ligand>
        <name>Mg(2+)</name>
        <dbReference type="ChEBI" id="CHEBI:18420"/>
    </ligand>
</feature>
<organism evidence="12 13">
    <name type="scientific">Richelia intracellularis HH01</name>
    <dbReference type="NCBI Taxonomy" id="1165094"/>
    <lineage>
        <taxon>Bacteria</taxon>
        <taxon>Bacillati</taxon>
        <taxon>Cyanobacteriota</taxon>
        <taxon>Cyanophyceae</taxon>
        <taxon>Nostocales</taxon>
        <taxon>Nostocaceae</taxon>
        <taxon>Richelia</taxon>
    </lineage>
</organism>
<dbReference type="GO" id="GO:0005829">
    <property type="term" value="C:cytosol"/>
    <property type="evidence" value="ECO:0007669"/>
    <property type="project" value="TreeGrafter"/>
</dbReference>
<evidence type="ECO:0000256" key="9">
    <source>
        <dbReference type="ARBA" id="ARBA00052017"/>
    </source>
</evidence>
<dbReference type="GO" id="GO:0036220">
    <property type="term" value="F:ITP diphosphatase activity"/>
    <property type="evidence" value="ECO:0007669"/>
    <property type="project" value="UniProtKB-UniRule"/>
</dbReference>
<accession>M1X2E7</accession>
<dbReference type="Proteomes" id="UP000053051">
    <property type="component" value="Unassembled WGS sequence"/>
</dbReference>
<dbReference type="OrthoDB" id="9807456at2"/>
<dbReference type="STRING" id="1165094.RINTHH_5400"/>
<feature type="binding site" evidence="10">
    <location>
        <position position="68"/>
    </location>
    <ligand>
        <name>substrate</name>
    </ligand>
</feature>
<proteinExistence type="inferred from homology"/>